<evidence type="ECO:0000256" key="11">
    <source>
        <dbReference type="ARBA" id="ARBA00038679"/>
    </source>
</evidence>
<dbReference type="GO" id="GO:0004984">
    <property type="term" value="F:olfactory receptor activity"/>
    <property type="evidence" value="ECO:0007669"/>
    <property type="project" value="InterPro"/>
</dbReference>
<keyword evidence="7 12" id="KW-0675">Receptor</keyword>
<comment type="function">
    <text evidence="9">Odorant receptor which mediates acceptance or avoidance behavior, depending on its substrates. The odorant receptor repertoire encodes a large collection of odor stimuli that vary widely in identity, intensity, and duration. May form a complex with Orco to form odorant-sensing units, providing sensitive and prolonged odorant signaling and calcium permeability.</text>
</comment>
<feature type="transmembrane region" description="Helical" evidence="12">
    <location>
        <begin position="290"/>
        <end position="310"/>
    </location>
</feature>
<evidence type="ECO:0000256" key="1">
    <source>
        <dbReference type="ARBA" id="ARBA00004141"/>
    </source>
</evidence>
<dbReference type="AlphaFoldDB" id="A0A6B9C790"/>
<keyword evidence="2 12" id="KW-0716">Sensory transduction</keyword>
<feature type="transmembrane region" description="Helical" evidence="12">
    <location>
        <begin position="34"/>
        <end position="53"/>
    </location>
</feature>
<keyword evidence="8 12" id="KW-0807">Transducer</keyword>
<reference evidence="13" key="1">
    <citation type="submission" date="2018-11" db="EMBL/GenBank/DDBJ databases">
        <authorList>
            <person name="Zhao Y."/>
            <person name="Mu W."/>
            <person name="Zhou C."/>
        </authorList>
    </citation>
    <scope>NUCLEOTIDE SEQUENCE</scope>
</reference>
<sequence>MHSTRVHKVINQIISLFRRIGLWHGEDIATATQLGLKSFCCIYHWLLPISFAIGSITSETVDESIFLAEISIIAGVLTVKNMMLLWNQKSIMGLLDRICVFSIRNDEDFAFFNGKVEKFIKFVIVFAYSTITGSLGCILFPFVGKQKTFVMDFAFPLDWRNSEIGFWMAYLFYTSENVLTFLPLTFSVVIWYLLLHCSLRYKILGMEIRNMGCATGGGKSKMSFKKQQAIFHQDLMASIAAHLHLRELIDELESFLSKLFLLQLATSGLCICGSIYCLAFDVAVNFVERIVHAYSLFYGLAELFMITYLGNEILLSSSRLTYSLFESELIGQPYSTQKCIIIFGEYLKQSHEMLIGKLYPLTLETFSKILNSSYSLFNILKNTKQ</sequence>
<evidence type="ECO:0000313" key="13">
    <source>
        <dbReference type="EMBL" id="QGW45414.1"/>
    </source>
</evidence>
<organism evidence="13">
    <name type="scientific">Bradysia odoriphaga</name>
    <dbReference type="NCBI Taxonomy" id="1564500"/>
    <lineage>
        <taxon>Eukaryota</taxon>
        <taxon>Metazoa</taxon>
        <taxon>Ecdysozoa</taxon>
        <taxon>Arthropoda</taxon>
        <taxon>Hexapoda</taxon>
        <taxon>Insecta</taxon>
        <taxon>Pterygota</taxon>
        <taxon>Neoptera</taxon>
        <taxon>Endopterygota</taxon>
        <taxon>Diptera</taxon>
        <taxon>Nematocera</taxon>
        <taxon>Sciaroidea</taxon>
        <taxon>Sciaridae</taxon>
        <taxon>Bradysia</taxon>
    </lineage>
</organism>
<dbReference type="EMBL" id="MK249000">
    <property type="protein sequence ID" value="QGW45414.1"/>
    <property type="molecule type" value="mRNA"/>
</dbReference>
<dbReference type="Pfam" id="PF02949">
    <property type="entry name" value="7tm_6"/>
    <property type="match status" value="1"/>
</dbReference>
<dbReference type="GO" id="GO:0005886">
    <property type="term" value="C:plasma membrane"/>
    <property type="evidence" value="ECO:0007669"/>
    <property type="project" value="UniProtKB-SubCell"/>
</dbReference>
<accession>A0A6B9C790</accession>
<evidence type="ECO:0000256" key="6">
    <source>
        <dbReference type="ARBA" id="ARBA00023136"/>
    </source>
</evidence>
<evidence type="ECO:0000256" key="8">
    <source>
        <dbReference type="ARBA" id="ARBA00023224"/>
    </source>
</evidence>
<feature type="transmembrane region" description="Helical" evidence="12">
    <location>
        <begin position="259"/>
        <end position="284"/>
    </location>
</feature>
<dbReference type="GO" id="GO:0007165">
    <property type="term" value="P:signal transduction"/>
    <property type="evidence" value="ECO:0007669"/>
    <property type="project" value="UniProtKB-KW"/>
</dbReference>
<comment type="caution">
    <text evidence="12">Lacks conserved residue(s) required for the propagation of feature annotation.</text>
</comment>
<dbReference type="PANTHER" id="PTHR21137">
    <property type="entry name" value="ODORANT RECEPTOR"/>
    <property type="match status" value="1"/>
</dbReference>
<keyword evidence="4 12" id="KW-0552">Olfaction</keyword>
<keyword evidence="6 12" id="KW-0472">Membrane</keyword>
<comment type="similarity">
    <text evidence="10">Belongs to the insect chemoreceptor superfamily. Heteromeric odorant receptor channel (TC 1.A.69) family. Or2a subfamily.</text>
</comment>
<keyword evidence="3 12" id="KW-0812">Transmembrane</keyword>
<evidence type="ECO:0000256" key="12">
    <source>
        <dbReference type="RuleBase" id="RU351113"/>
    </source>
</evidence>
<evidence type="ECO:0000256" key="3">
    <source>
        <dbReference type="ARBA" id="ARBA00022692"/>
    </source>
</evidence>
<evidence type="ECO:0000256" key="7">
    <source>
        <dbReference type="ARBA" id="ARBA00023170"/>
    </source>
</evidence>
<evidence type="ECO:0000256" key="10">
    <source>
        <dbReference type="ARBA" id="ARBA00037946"/>
    </source>
</evidence>
<evidence type="ECO:0000256" key="4">
    <source>
        <dbReference type="ARBA" id="ARBA00022725"/>
    </source>
</evidence>
<feature type="transmembrane region" description="Helical" evidence="12">
    <location>
        <begin position="164"/>
        <end position="194"/>
    </location>
</feature>
<comment type="subcellular location">
    <subcellularLocation>
        <location evidence="12">Cell membrane</location>
        <topology evidence="12">Multi-pass membrane protein</topology>
    </subcellularLocation>
    <subcellularLocation>
        <location evidence="1">Membrane</location>
        <topology evidence="1">Multi-pass membrane protein</topology>
    </subcellularLocation>
</comment>
<feature type="transmembrane region" description="Helical" evidence="12">
    <location>
        <begin position="65"/>
        <end position="86"/>
    </location>
</feature>
<dbReference type="PANTHER" id="PTHR21137:SF37">
    <property type="entry name" value="ODORANT RECEPTOR 46A, ISOFORM B-RELATED"/>
    <property type="match status" value="1"/>
</dbReference>
<feature type="transmembrane region" description="Helical" evidence="12">
    <location>
        <begin position="122"/>
        <end position="144"/>
    </location>
</feature>
<proteinExistence type="evidence at transcript level"/>
<dbReference type="GO" id="GO:0005549">
    <property type="term" value="F:odorant binding"/>
    <property type="evidence" value="ECO:0007669"/>
    <property type="project" value="InterPro"/>
</dbReference>
<protein>
    <recommendedName>
        <fullName evidence="12">Odorant receptor</fullName>
    </recommendedName>
</protein>
<name>A0A6B9C790_9DIPT</name>
<evidence type="ECO:0000256" key="9">
    <source>
        <dbReference type="ARBA" id="ARBA00037764"/>
    </source>
</evidence>
<dbReference type="InterPro" id="IPR004117">
    <property type="entry name" value="7tm6_olfct_rcpt"/>
</dbReference>
<keyword evidence="5 12" id="KW-1133">Transmembrane helix</keyword>
<evidence type="ECO:0000256" key="2">
    <source>
        <dbReference type="ARBA" id="ARBA00022606"/>
    </source>
</evidence>
<evidence type="ECO:0000256" key="5">
    <source>
        <dbReference type="ARBA" id="ARBA00022989"/>
    </source>
</evidence>
<comment type="subunit">
    <text evidence="11">Interacts with Orco. Complexes exist early in the endomembrane system in olfactory sensory neurons (OSNs), coupling these complexes to the conserved ciliary trafficking pathway.</text>
</comment>